<comment type="caution">
    <text evidence="10">The sequence shown here is derived from an EMBL/GenBank/DDBJ whole genome shotgun (WGS) entry which is preliminary data.</text>
</comment>
<organism evidence="10 11">
    <name type="scientific">Metschnikowia pulcherrima</name>
    <dbReference type="NCBI Taxonomy" id="27326"/>
    <lineage>
        <taxon>Eukaryota</taxon>
        <taxon>Fungi</taxon>
        <taxon>Dikarya</taxon>
        <taxon>Ascomycota</taxon>
        <taxon>Saccharomycotina</taxon>
        <taxon>Pichiomycetes</taxon>
        <taxon>Metschnikowiaceae</taxon>
        <taxon>Metschnikowia</taxon>
    </lineage>
</organism>
<evidence type="ECO:0000256" key="6">
    <source>
        <dbReference type="ARBA" id="ARBA00023187"/>
    </source>
</evidence>
<dbReference type="OrthoDB" id="10261918at2759"/>
<proteinExistence type="inferred from homology"/>
<accession>A0A8H7GWN9</accession>
<evidence type="ECO:0000256" key="7">
    <source>
        <dbReference type="ARBA" id="ARBA00023242"/>
    </source>
</evidence>
<dbReference type="PANTHER" id="PTHR13007:SF19">
    <property type="entry name" value="PRE-MRNA-SPLICING FACTOR 18"/>
    <property type="match status" value="1"/>
</dbReference>
<dbReference type="PANTHER" id="PTHR13007">
    <property type="entry name" value="PRE-MRNA SPLICING FACTOR-RELATED"/>
    <property type="match status" value="1"/>
</dbReference>
<dbReference type="GO" id="GO:0071021">
    <property type="term" value="C:U2-type post-spliceosomal complex"/>
    <property type="evidence" value="ECO:0007669"/>
    <property type="project" value="TreeGrafter"/>
</dbReference>
<dbReference type="InterPro" id="IPR039979">
    <property type="entry name" value="PRPF18"/>
</dbReference>
<reference evidence="10" key="1">
    <citation type="submission" date="2020-10" db="EMBL/GenBank/DDBJ databases">
        <title>The Whole-Genome Sequence of Metschnikowia persimmonesis, a Novel Endophytic Yeast Species Isolated from Medicinal Plant Diospyros kaki Thumb.</title>
        <authorList>
            <person name="Rahmat E."/>
            <person name="Kang Y."/>
        </authorList>
    </citation>
    <scope>NUCLEOTIDE SEQUENCE</scope>
    <source>
        <strain evidence="10">KIOM G15050</strain>
    </source>
</reference>
<protein>
    <recommendedName>
        <fullName evidence="3">Pre-mRNA-splicing factor 18</fullName>
    </recommendedName>
</protein>
<evidence type="ECO:0000259" key="9">
    <source>
        <dbReference type="Pfam" id="PF02840"/>
    </source>
</evidence>
<dbReference type="Pfam" id="PF02840">
    <property type="entry name" value="Prp18"/>
    <property type="match status" value="1"/>
</dbReference>
<evidence type="ECO:0000256" key="2">
    <source>
        <dbReference type="ARBA" id="ARBA00008137"/>
    </source>
</evidence>
<dbReference type="SUPFAM" id="SSF47938">
    <property type="entry name" value="Functional domain of the splicing factor Prp18"/>
    <property type="match status" value="1"/>
</dbReference>
<evidence type="ECO:0000313" key="10">
    <source>
        <dbReference type="EMBL" id="KAF8005139.1"/>
    </source>
</evidence>
<feature type="region of interest" description="Disordered" evidence="8">
    <location>
        <begin position="18"/>
        <end position="59"/>
    </location>
</feature>
<keyword evidence="4" id="KW-0507">mRNA processing</keyword>
<evidence type="ECO:0000256" key="8">
    <source>
        <dbReference type="SAM" id="MobiDB-lite"/>
    </source>
</evidence>
<comment type="subcellular location">
    <subcellularLocation>
        <location evidence="1">Nucleus</location>
    </subcellularLocation>
</comment>
<comment type="similarity">
    <text evidence="2">Belongs to the PRP18 family.</text>
</comment>
<gene>
    <name evidence="10" type="ORF">HF325_000596</name>
</gene>
<feature type="domain" description="Prp18" evidence="9">
    <location>
        <begin position="156"/>
        <end position="275"/>
    </location>
</feature>
<keyword evidence="7" id="KW-0539">Nucleus</keyword>
<dbReference type="AlphaFoldDB" id="A0A8H7GWN9"/>
<name>A0A8H7GWN9_9ASCO</name>
<dbReference type="InterPro" id="IPR004098">
    <property type="entry name" value="Prp18"/>
</dbReference>
<evidence type="ECO:0000256" key="3">
    <source>
        <dbReference type="ARBA" id="ARBA00018242"/>
    </source>
</evidence>
<dbReference type="Gene3D" id="1.20.940.10">
    <property type="entry name" value="Functional domain of the splicing factor Prp18"/>
    <property type="match status" value="1"/>
</dbReference>
<evidence type="ECO:0000256" key="5">
    <source>
        <dbReference type="ARBA" id="ARBA00022728"/>
    </source>
</evidence>
<dbReference type="GO" id="GO:0046540">
    <property type="term" value="C:U4/U6 x U5 tri-snRNP complex"/>
    <property type="evidence" value="ECO:0007669"/>
    <property type="project" value="TreeGrafter"/>
</dbReference>
<feature type="compositionally biased region" description="Basic and acidic residues" evidence="8">
    <location>
        <begin position="22"/>
        <end position="37"/>
    </location>
</feature>
<evidence type="ECO:0000313" key="11">
    <source>
        <dbReference type="Proteomes" id="UP000649328"/>
    </source>
</evidence>
<dbReference type="Proteomes" id="UP000649328">
    <property type="component" value="Unassembled WGS sequence"/>
</dbReference>
<dbReference type="EMBL" id="JACBPP010000001">
    <property type="protein sequence ID" value="KAF8005139.1"/>
    <property type="molecule type" value="Genomic_DNA"/>
</dbReference>
<dbReference type="GO" id="GO:0005682">
    <property type="term" value="C:U5 snRNP"/>
    <property type="evidence" value="ECO:0007669"/>
    <property type="project" value="TreeGrafter"/>
</dbReference>
<sequence length="285" mass="32845">MDFTKLLSKQLEQKKLQQQQAKEAKAKREKNLVESHEIAATPDITDRTESDEISPPNPEISEEKKLLESINQEKLAESLLLFGESGENEANVLKEEQLRKLQIHLKHEKKDEAYKEYLDRENGARLQLQLEDIAAQNSNTLCLQIRRFFKEILQTWTESCDEEFPQSMLMETKRDIVKLLYKLRSCKLTPETVVSLSTIVYYIQTEDIVKANEAYLKLSIGNVAWPIGVRDVNIHARAADAKIAGDDKTQLANIMKSEATRRWLIAVKRIVNYCGHLHARQPKET</sequence>
<keyword evidence="11" id="KW-1185">Reference proteome</keyword>
<keyword evidence="6" id="KW-0508">mRNA splicing</keyword>
<keyword evidence="5" id="KW-0747">Spliceosome</keyword>
<dbReference type="GO" id="GO:0000350">
    <property type="term" value="P:generation of catalytic spliceosome for second transesterification step"/>
    <property type="evidence" value="ECO:0007669"/>
    <property type="project" value="TreeGrafter"/>
</dbReference>
<evidence type="ECO:0000256" key="1">
    <source>
        <dbReference type="ARBA" id="ARBA00004123"/>
    </source>
</evidence>
<evidence type="ECO:0000256" key="4">
    <source>
        <dbReference type="ARBA" id="ARBA00022664"/>
    </source>
</evidence>